<dbReference type="Proteomes" id="UP000298493">
    <property type="component" value="Unassembled WGS sequence"/>
</dbReference>
<evidence type="ECO:0008006" key="3">
    <source>
        <dbReference type="Google" id="ProtNLM"/>
    </source>
</evidence>
<sequence>MRCWLFGSLIIQKTTPPDTIDQEVHSLSAILHDLGWDNTGEFISNDKRFEVDRAIAARNFVEEEVWNGRAHGWDEHRKQLVWDTIALHSTPSIAMYKQPVVGLVGAEIASDFQGPNSDPTGTLTWDEYHAVVKGFPRLDLAGGVRKIICGFIDTKPNTTIGNGCNHMVVKFRADTYTVMGRSAFEMIEAALK</sequence>
<dbReference type="AlphaFoldDB" id="A0A4Z1NN34"/>
<dbReference type="EMBL" id="SNSC02000020">
    <property type="protein sequence ID" value="TID15546.1"/>
    <property type="molecule type" value="Genomic_DNA"/>
</dbReference>
<keyword evidence="2" id="KW-1185">Reference proteome</keyword>
<evidence type="ECO:0000313" key="1">
    <source>
        <dbReference type="EMBL" id="TID15546.1"/>
    </source>
</evidence>
<name>A0A4Z1NN34_9PEZI</name>
<accession>A0A4Z1NN34</accession>
<organism evidence="1 2">
    <name type="scientific">Venturia nashicola</name>
    <dbReference type="NCBI Taxonomy" id="86259"/>
    <lineage>
        <taxon>Eukaryota</taxon>
        <taxon>Fungi</taxon>
        <taxon>Dikarya</taxon>
        <taxon>Ascomycota</taxon>
        <taxon>Pezizomycotina</taxon>
        <taxon>Dothideomycetes</taxon>
        <taxon>Pleosporomycetidae</taxon>
        <taxon>Venturiales</taxon>
        <taxon>Venturiaceae</taxon>
        <taxon>Venturia</taxon>
    </lineage>
</organism>
<reference evidence="1 2" key="1">
    <citation type="submission" date="2019-04" db="EMBL/GenBank/DDBJ databases">
        <title>High contiguity whole genome sequence and gene annotation resource for two Venturia nashicola isolates.</title>
        <authorList>
            <person name="Prokchorchik M."/>
            <person name="Won K."/>
            <person name="Lee Y."/>
            <person name="Choi E.D."/>
            <person name="Segonzac C."/>
            <person name="Sohn K.H."/>
        </authorList>
    </citation>
    <scope>NUCLEOTIDE SEQUENCE [LARGE SCALE GENOMIC DNA]</scope>
    <source>
        <strain evidence="1 2">PRI2</strain>
    </source>
</reference>
<proteinExistence type="predicted"/>
<dbReference type="STRING" id="86259.A0A4Z1NN34"/>
<protein>
    <recommendedName>
        <fullName evidence="3">HD domain-containing protein</fullName>
    </recommendedName>
</protein>
<gene>
    <name evidence="1" type="ORF">E6O75_ATG07874</name>
</gene>
<dbReference type="PANTHER" id="PTHR35569:SF1">
    <property type="entry name" value="CYANAMIDE HYDRATASE DDI2-RELATED"/>
    <property type="match status" value="1"/>
</dbReference>
<dbReference type="PANTHER" id="PTHR35569">
    <property type="entry name" value="CYANAMIDE HYDRATASE DDI2-RELATED"/>
    <property type="match status" value="1"/>
</dbReference>
<comment type="caution">
    <text evidence="1">The sequence shown here is derived from an EMBL/GenBank/DDBJ whole genome shotgun (WGS) entry which is preliminary data.</text>
</comment>
<evidence type="ECO:0000313" key="2">
    <source>
        <dbReference type="Proteomes" id="UP000298493"/>
    </source>
</evidence>